<evidence type="ECO:0000313" key="10">
    <source>
        <dbReference type="Proteomes" id="UP000694388"/>
    </source>
</evidence>
<evidence type="ECO:0000256" key="7">
    <source>
        <dbReference type="ARBA" id="ARBA00023273"/>
    </source>
</evidence>
<feature type="coiled-coil region" evidence="8">
    <location>
        <begin position="41"/>
        <end position="152"/>
    </location>
</feature>
<dbReference type="GO" id="GO:0097711">
    <property type="term" value="P:ciliary basal body-plasma membrane docking"/>
    <property type="evidence" value="ECO:0007669"/>
    <property type="project" value="TreeGrafter"/>
</dbReference>
<keyword evidence="6" id="KW-0206">Cytoskeleton</keyword>
<dbReference type="GO" id="GO:1905515">
    <property type="term" value="P:non-motile cilium assembly"/>
    <property type="evidence" value="ECO:0007669"/>
    <property type="project" value="TreeGrafter"/>
</dbReference>
<reference evidence="9" key="1">
    <citation type="submission" date="2025-08" db="UniProtKB">
        <authorList>
            <consortium name="Ensembl"/>
        </authorList>
    </citation>
    <scope>IDENTIFICATION</scope>
</reference>
<evidence type="ECO:0000256" key="4">
    <source>
        <dbReference type="ARBA" id="ARBA00022794"/>
    </source>
</evidence>
<keyword evidence="4" id="KW-0970">Cilium biogenesis/degradation</keyword>
<keyword evidence="5 8" id="KW-0175">Coiled coil</keyword>
<name>A0A8C4WX54_EPTBU</name>
<keyword evidence="7" id="KW-0966">Cell projection</keyword>
<evidence type="ECO:0000256" key="8">
    <source>
        <dbReference type="SAM" id="Coils"/>
    </source>
</evidence>
<evidence type="ECO:0000256" key="2">
    <source>
        <dbReference type="ARBA" id="ARBA00004300"/>
    </source>
</evidence>
<dbReference type="PANTHER" id="PTHR18879:SF20">
    <property type="entry name" value="CENTROSOMAL PROTEIN OF 290 KDA"/>
    <property type="match status" value="1"/>
</dbReference>
<feature type="coiled-coil region" evidence="8">
    <location>
        <begin position="457"/>
        <end position="491"/>
    </location>
</feature>
<organism evidence="9 10">
    <name type="scientific">Eptatretus burgeri</name>
    <name type="common">Inshore hagfish</name>
    <dbReference type="NCBI Taxonomy" id="7764"/>
    <lineage>
        <taxon>Eukaryota</taxon>
        <taxon>Metazoa</taxon>
        <taxon>Chordata</taxon>
        <taxon>Craniata</taxon>
        <taxon>Vertebrata</taxon>
        <taxon>Cyclostomata</taxon>
        <taxon>Myxini</taxon>
        <taxon>Myxiniformes</taxon>
        <taxon>Myxinidae</taxon>
        <taxon>Eptatretinae</taxon>
        <taxon>Eptatretus</taxon>
    </lineage>
</organism>
<feature type="coiled-coil region" evidence="8">
    <location>
        <begin position="263"/>
        <end position="311"/>
    </location>
</feature>
<dbReference type="InterPro" id="IPR026201">
    <property type="entry name" value="Cep290"/>
</dbReference>
<dbReference type="GeneTree" id="ENSGT00730000111039"/>
<dbReference type="GO" id="GO:0035869">
    <property type="term" value="C:ciliary transition zone"/>
    <property type="evidence" value="ECO:0007669"/>
    <property type="project" value="TreeGrafter"/>
</dbReference>
<dbReference type="Proteomes" id="UP000694388">
    <property type="component" value="Unplaced"/>
</dbReference>
<evidence type="ECO:0000313" key="9">
    <source>
        <dbReference type="Ensembl" id="ENSEBUP00000016806.1"/>
    </source>
</evidence>
<evidence type="ECO:0000256" key="1">
    <source>
        <dbReference type="ARBA" id="ARBA00004120"/>
    </source>
</evidence>
<dbReference type="AlphaFoldDB" id="A0A8C4WX54"/>
<comment type="subcellular location">
    <subcellularLocation>
        <location evidence="1">Cytoplasm</location>
        <location evidence="1">Cytoskeleton</location>
        <location evidence="1">Cilium basal body</location>
    </subcellularLocation>
    <subcellularLocation>
        <location evidence="2">Cytoplasm</location>
        <location evidence="2">Cytoskeleton</location>
        <location evidence="2">Microtubule organizing center</location>
        <location evidence="2">Centrosome</location>
    </subcellularLocation>
</comment>
<keyword evidence="10" id="KW-1185">Reference proteome</keyword>
<keyword evidence="3" id="KW-0963">Cytoplasm</keyword>
<proteinExistence type="predicted"/>
<evidence type="ECO:0000256" key="3">
    <source>
        <dbReference type="ARBA" id="ARBA00022490"/>
    </source>
</evidence>
<dbReference type="GO" id="GO:0034451">
    <property type="term" value="C:centriolar satellite"/>
    <property type="evidence" value="ECO:0007669"/>
    <property type="project" value="TreeGrafter"/>
</dbReference>
<reference evidence="9" key="2">
    <citation type="submission" date="2025-09" db="UniProtKB">
        <authorList>
            <consortium name="Ensembl"/>
        </authorList>
    </citation>
    <scope>IDENTIFICATION</scope>
</reference>
<dbReference type="Ensembl" id="ENSEBUT00000017382.1">
    <property type="protein sequence ID" value="ENSEBUP00000016806.1"/>
    <property type="gene ID" value="ENSEBUG00000010529.1"/>
</dbReference>
<sequence length="533" mass="62434">FMQKLMKEKKLELAKKPCHTCRFLDDIFVIKLFFECMCFQNESLRQDILDYQRQMDSHHERQKWHHNDDSMYKSQVSRLNRDVMQYLDEMQVLTETNERLEKQGTELQQKLEQASHEMERASDEYAKMKAVVVQSDLLADELRKDKEELQLQVPSLVLINLALQERDHQVEVLTDQVVQGTQELNQNSVLIKELHSQLEQNFGRNGGKFLWIKLQVSLSHLNERAVVAEKETRRVECDAQAKDETINNLLTCLRNYEAGHYGLPEALRELQDCRNQLERRERDMAKLTQNVNEMHLQLADFMEENEGLRQRLGLEPKEMMDLTEFRRTKFLNRQRYLAENQALHKQVTWSVFQLTIWSFTGELYNHQPLCIVPHPFKDDLFMFVLVCFHVVKNLQQENRQLEVAMQDILQAIRDTHTSAETTEIVLKIPSLEQLVTAMELTSTQGPYDVALHMKIQVAEMSGRNEELRRELDTSRGEAKQVREQLNSALEKVWLHNNTSLIVTSLSLPQDLSPSSTDTIGALNMYLIQLLQVV</sequence>
<evidence type="ECO:0000256" key="5">
    <source>
        <dbReference type="ARBA" id="ARBA00023054"/>
    </source>
</evidence>
<evidence type="ECO:0000256" key="6">
    <source>
        <dbReference type="ARBA" id="ARBA00023212"/>
    </source>
</evidence>
<protein>
    <submittedName>
        <fullName evidence="9">Uncharacterized protein</fullName>
    </submittedName>
</protein>
<accession>A0A8C4WX54</accession>
<dbReference type="PANTHER" id="PTHR18879">
    <property type="entry name" value="CENTROSOMAL PROTEIN OF 290 KDA"/>
    <property type="match status" value="1"/>
</dbReference>
<dbReference type="GO" id="GO:1905349">
    <property type="term" value="P:ciliary transition zone assembly"/>
    <property type="evidence" value="ECO:0007669"/>
    <property type="project" value="TreeGrafter"/>
</dbReference>